<evidence type="ECO:0000313" key="2">
    <source>
        <dbReference type="Proteomes" id="UP000701801"/>
    </source>
</evidence>
<reference evidence="1" key="1">
    <citation type="submission" date="2021-07" db="EMBL/GenBank/DDBJ databases">
        <authorList>
            <person name="Durling M."/>
        </authorList>
    </citation>
    <scope>NUCLEOTIDE SEQUENCE</scope>
</reference>
<name>A0A9N9Q5H2_9HELO</name>
<dbReference type="AlphaFoldDB" id="A0A9N9Q5H2"/>
<sequence>MEDVQPYQIEDCFAAYERAFRKHPTLASLIKSYSSHADLRILEYTTVYHELLELGYDQEIEDDETLVSQIAIHQHLVPEFCIARLVELKWDNYLEERIRQRIVDEVASADKVYLKTWRHFLFSDRDSRPGILTRLLKGCMAGIMWQFYVFFLRFCDNSHGADQKKQEIDNVISQISKVVQDVECSKEVASIGGNGKSFELNSWDFPELNEEMPTNRNQRWCFDTRNKMRNYYIELSQELFSYKKELQGFNTQLQDAFLKLDENKKKVKKPVAFNTTLFLEATNTRFMGSLKDIFKNIIPEVQKESPRRCKHSLTTPCQDQIRTRVQLAQTLLVCSEMNTTTRKSCELWKSQNSY</sequence>
<proteinExistence type="predicted"/>
<dbReference type="Proteomes" id="UP000701801">
    <property type="component" value="Unassembled WGS sequence"/>
</dbReference>
<dbReference type="EMBL" id="CAJVRM010000102">
    <property type="protein sequence ID" value="CAG8974386.1"/>
    <property type="molecule type" value="Genomic_DNA"/>
</dbReference>
<evidence type="ECO:0000313" key="1">
    <source>
        <dbReference type="EMBL" id="CAG8974386.1"/>
    </source>
</evidence>
<gene>
    <name evidence="1" type="ORF">HYALB_00010637</name>
</gene>
<dbReference type="OrthoDB" id="10388526at2759"/>
<protein>
    <submittedName>
        <fullName evidence="1">Uncharacterized protein</fullName>
    </submittedName>
</protein>
<comment type="caution">
    <text evidence="1">The sequence shown here is derived from an EMBL/GenBank/DDBJ whole genome shotgun (WGS) entry which is preliminary data.</text>
</comment>
<organism evidence="1 2">
    <name type="scientific">Hymenoscyphus albidus</name>
    <dbReference type="NCBI Taxonomy" id="595503"/>
    <lineage>
        <taxon>Eukaryota</taxon>
        <taxon>Fungi</taxon>
        <taxon>Dikarya</taxon>
        <taxon>Ascomycota</taxon>
        <taxon>Pezizomycotina</taxon>
        <taxon>Leotiomycetes</taxon>
        <taxon>Helotiales</taxon>
        <taxon>Helotiaceae</taxon>
        <taxon>Hymenoscyphus</taxon>
    </lineage>
</organism>
<keyword evidence="2" id="KW-1185">Reference proteome</keyword>
<accession>A0A9N9Q5H2</accession>